<gene>
    <name evidence="2" type="ORF">LX66_4071</name>
</gene>
<dbReference type="Proteomes" id="UP000316778">
    <property type="component" value="Unassembled WGS sequence"/>
</dbReference>
<keyword evidence="1" id="KW-0732">Signal</keyword>
<dbReference type="AlphaFoldDB" id="A0A562SZU7"/>
<sequence length="198" mass="22962">MKYVFFSICLIMAASLYAPATQAQANSTEGSGLYRSAEDYVKGVLSYPGARIRADIPFRHSVVKVAGNTVTKDFRKDQVYGYRDEQGQDYRFVGNKAYKIVDETHFPMYRRVELITKGKERTREPRYYFSTYAGGPLQALTIRGLKKAFPDNRRFHNLLDLQFRHDRELVAYDDFHQEYKVKTLFNNAIQDKSIVQGE</sequence>
<dbReference type="EMBL" id="VLLG01000004">
    <property type="protein sequence ID" value="TWI86807.1"/>
    <property type="molecule type" value="Genomic_DNA"/>
</dbReference>
<feature type="signal peptide" evidence="1">
    <location>
        <begin position="1"/>
        <end position="25"/>
    </location>
</feature>
<evidence type="ECO:0000256" key="1">
    <source>
        <dbReference type="SAM" id="SignalP"/>
    </source>
</evidence>
<dbReference type="RefSeq" id="WP_145716900.1">
    <property type="nucleotide sequence ID" value="NZ_BAAAFY010000004.1"/>
</dbReference>
<organism evidence="2 3">
    <name type="scientific">Chitinophaga japonensis</name>
    <name type="common">Flexibacter japonensis</name>
    <dbReference type="NCBI Taxonomy" id="104662"/>
    <lineage>
        <taxon>Bacteria</taxon>
        <taxon>Pseudomonadati</taxon>
        <taxon>Bacteroidota</taxon>
        <taxon>Chitinophagia</taxon>
        <taxon>Chitinophagales</taxon>
        <taxon>Chitinophagaceae</taxon>
        <taxon>Chitinophaga</taxon>
    </lineage>
</organism>
<keyword evidence="3" id="KW-1185">Reference proteome</keyword>
<evidence type="ECO:0000313" key="3">
    <source>
        <dbReference type="Proteomes" id="UP000316778"/>
    </source>
</evidence>
<comment type="caution">
    <text evidence="2">The sequence shown here is derived from an EMBL/GenBank/DDBJ whole genome shotgun (WGS) entry which is preliminary data.</text>
</comment>
<name>A0A562SZU7_CHIJA</name>
<accession>A0A562SZU7</accession>
<proteinExistence type="predicted"/>
<reference evidence="2 3" key="1">
    <citation type="journal article" date="2013" name="Stand. Genomic Sci.">
        <title>Genomic Encyclopedia of Type Strains, Phase I: The one thousand microbial genomes (KMG-I) project.</title>
        <authorList>
            <person name="Kyrpides N.C."/>
            <person name="Woyke T."/>
            <person name="Eisen J.A."/>
            <person name="Garrity G."/>
            <person name="Lilburn T.G."/>
            <person name="Beck B.J."/>
            <person name="Whitman W.B."/>
            <person name="Hugenholtz P."/>
            <person name="Klenk H.P."/>
        </authorList>
    </citation>
    <scope>NUCLEOTIDE SEQUENCE [LARGE SCALE GENOMIC DNA]</scope>
    <source>
        <strain evidence="2 3">DSM 13484</strain>
    </source>
</reference>
<dbReference type="OrthoDB" id="946740at2"/>
<evidence type="ECO:0008006" key="4">
    <source>
        <dbReference type="Google" id="ProtNLM"/>
    </source>
</evidence>
<feature type="chain" id="PRO_5022017273" description="Outer membrane lipoprotein-sorting protein" evidence="1">
    <location>
        <begin position="26"/>
        <end position="198"/>
    </location>
</feature>
<evidence type="ECO:0000313" key="2">
    <source>
        <dbReference type="EMBL" id="TWI86807.1"/>
    </source>
</evidence>
<protein>
    <recommendedName>
        <fullName evidence="4">Outer membrane lipoprotein-sorting protein</fullName>
    </recommendedName>
</protein>